<sequence>MEEILKLIDESNSNEKDKIKTYIVEQEFMIRQLKKTNSDLINSIDKLMNIINEEKIEFDSIEKYFESILTNVEDNLK</sequence>
<protein>
    <submittedName>
        <fullName evidence="1">Uncharacterized protein</fullName>
    </submittedName>
</protein>
<dbReference type="RefSeq" id="WP_125147733.1">
    <property type="nucleotide sequence ID" value="NZ_UYIN01000001.1"/>
</dbReference>
<reference evidence="1 2" key="1">
    <citation type="submission" date="2018-11" db="EMBL/GenBank/DDBJ databases">
        <authorList>
            <consortium name="Pathogen Informatics"/>
        </authorList>
    </citation>
    <scope>NUCLEOTIDE SEQUENCE [LARGE SCALE GENOMIC DNA]</scope>
    <source>
        <strain evidence="1 2">NCTC10913</strain>
    </source>
</reference>
<dbReference type="Proteomes" id="UP000277570">
    <property type="component" value="Unassembled WGS sequence"/>
</dbReference>
<evidence type="ECO:0000313" key="1">
    <source>
        <dbReference type="EMBL" id="VDG69855.1"/>
    </source>
</evidence>
<accession>A0ABY6SNX4</accession>
<comment type="caution">
    <text evidence="1">The sequence shown here is derived from an EMBL/GenBank/DDBJ whole genome shotgun (WGS) entry which is preliminary data.</text>
</comment>
<organism evidence="1 2">
    <name type="scientific">Clostridium carnis</name>
    <dbReference type="NCBI Taxonomy" id="1530"/>
    <lineage>
        <taxon>Bacteria</taxon>
        <taxon>Bacillati</taxon>
        <taxon>Bacillota</taxon>
        <taxon>Clostridia</taxon>
        <taxon>Eubacteriales</taxon>
        <taxon>Clostridiaceae</taxon>
        <taxon>Clostridium</taxon>
    </lineage>
</organism>
<keyword evidence="2" id="KW-1185">Reference proteome</keyword>
<dbReference type="EMBL" id="UYIN01000001">
    <property type="protein sequence ID" value="VDG69855.1"/>
    <property type="molecule type" value="Genomic_DNA"/>
</dbReference>
<name>A0ABY6SNX4_9CLOT</name>
<proteinExistence type="predicted"/>
<evidence type="ECO:0000313" key="2">
    <source>
        <dbReference type="Proteomes" id="UP000277570"/>
    </source>
</evidence>
<gene>
    <name evidence="1" type="ORF">NCTC10913_00490</name>
</gene>